<dbReference type="RefSeq" id="WP_092559898.1">
    <property type="nucleotide sequence ID" value="NZ_FOYZ01000004.1"/>
</dbReference>
<protein>
    <submittedName>
        <fullName evidence="2">Acyl-protein synthetase, LuxE</fullName>
    </submittedName>
</protein>
<reference evidence="2 3" key="1">
    <citation type="submission" date="2016-10" db="EMBL/GenBank/DDBJ databases">
        <authorList>
            <person name="de Groot N.N."/>
        </authorList>
    </citation>
    <scope>NUCLEOTIDE SEQUENCE [LARGE SCALE GENOMIC DNA]</scope>
    <source>
        <strain evidence="2 3">743A</strain>
    </source>
</reference>
<feature type="domain" description="Acyl-protein synthetase LuxE" evidence="1">
    <location>
        <begin position="25"/>
        <end position="356"/>
    </location>
</feature>
<sequence>MLLFDFDFSESPYQEDKAVKDIKFTEKLMLLTSFHQKNCLYYGEMLKAVQYKKESISHYSELPFLPVGLLKRLTLSSLPEGALYKVASSSGTSGTNKSRIILDGETRIMQQKALTAIGGDFLGKKRVPMLVIDRPQTIEYENGFSARTAGITGFSIFGKNRTFALKENMMPDYEKIQDFLYRYGKESFFVFGFTFLVWNFFEKLSEMKEYYFDFSNGMIVHGGGWKRLADKAVSRTDFQKKLKEIAGITQIHDYYGMAEQTGSIFMECEYGHLHCSDFSGIMIRKPEDFSVAKTGEKGIIQTMSLLPGSYPGHNLLTEDEGVILGEDDCPCQRKGVYFQVLGRLKQAEIRGCSDVYTAD</sequence>
<gene>
    <name evidence="2" type="ORF">SAMN05661086_01317</name>
</gene>
<dbReference type="EMBL" id="FOYZ01000004">
    <property type="protein sequence ID" value="SFR72470.1"/>
    <property type="molecule type" value="Genomic_DNA"/>
</dbReference>
<evidence type="ECO:0000313" key="3">
    <source>
        <dbReference type="Proteomes" id="UP000199659"/>
    </source>
</evidence>
<dbReference type="Gene3D" id="3.40.50.12780">
    <property type="entry name" value="N-terminal domain of ligase-like"/>
    <property type="match status" value="1"/>
</dbReference>
<dbReference type="InterPro" id="IPR042099">
    <property type="entry name" value="ANL_N_sf"/>
</dbReference>
<dbReference type="STRING" id="37658.SAMN05661086_01317"/>
<proteinExistence type="predicted"/>
<dbReference type="OrthoDB" id="182577at2"/>
<name>A0A1I6J1S0_9FIRM</name>
<keyword evidence="3" id="KW-1185">Reference proteome</keyword>
<dbReference type="Pfam" id="PF04443">
    <property type="entry name" value="LuxE"/>
    <property type="match status" value="1"/>
</dbReference>
<dbReference type="GO" id="GO:0008218">
    <property type="term" value="P:bioluminescence"/>
    <property type="evidence" value="ECO:0007669"/>
    <property type="project" value="InterPro"/>
</dbReference>
<evidence type="ECO:0000259" key="1">
    <source>
        <dbReference type="Pfam" id="PF04443"/>
    </source>
</evidence>
<dbReference type="AlphaFoldDB" id="A0A1I6J1S0"/>
<dbReference type="GO" id="GO:0047474">
    <property type="term" value="F:long-chain fatty acid--protein ligase activity"/>
    <property type="evidence" value="ECO:0007669"/>
    <property type="project" value="InterPro"/>
</dbReference>
<accession>A0A1I6J1S0</accession>
<dbReference type="InterPro" id="IPR007534">
    <property type="entry name" value="LuxE"/>
</dbReference>
<organism evidence="2 3">
    <name type="scientific">Anaeromicropila populeti</name>
    <dbReference type="NCBI Taxonomy" id="37658"/>
    <lineage>
        <taxon>Bacteria</taxon>
        <taxon>Bacillati</taxon>
        <taxon>Bacillota</taxon>
        <taxon>Clostridia</taxon>
        <taxon>Lachnospirales</taxon>
        <taxon>Lachnospiraceae</taxon>
        <taxon>Anaeromicropila</taxon>
    </lineage>
</organism>
<evidence type="ECO:0000313" key="2">
    <source>
        <dbReference type="EMBL" id="SFR72470.1"/>
    </source>
</evidence>
<dbReference type="Proteomes" id="UP000199659">
    <property type="component" value="Unassembled WGS sequence"/>
</dbReference>